<dbReference type="OrthoDB" id="381957at2157"/>
<evidence type="ECO:0000256" key="1">
    <source>
        <dbReference type="SAM" id="Phobius"/>
    </source>
</evidence>
<protein>
    <submittedName>
        <fullName evidence="2">Uncharacterized protein</fullName>
    </submittedName>
</protein>
<name>A0A0F7ICR3_9EURY</name>
<keyword evidence="1" id="KW-0472">Membrane</keyword>
<sequence length="159" mass="18010">MDFRKAGLALILAGVIVIAASFLMPRQSELSVTKVIEGDEAVRMVESIHIGKFDVESAAIVEFNGGEMRVWIARANSTDLARVLTEKMAENVGKFFSSPEKVSVGGLDTYRVYGNGRVHYFFSFENAVVWVEFESRDEEYHMQVIKRLFLEGEMEKYIN</sequence>
<dbReference type="Proteomes" id="UP000034723">
    <property type="component" value="Chromosome"/>
</dbReference>
<evidence type="ECO:0000313" key="2">
    <source>
        <dbReference type="EMBL" id="AKG91083.1"/>
    </source>
</evidence>
<reference evidence="2 3" key="1">
    <citation type="submission" date="2015-04" db="EMBL/GenBank/DDBJ databases">
        <title>The complete genome sequence of the hyperthermophilic, obligate iron-reducing archaeon Geoglobus ahangari strain 234T.</title>
        <authorList>
            <person name="Manzella M.P."/>
            <person name="Holmes D.E."/>
            <person name="Rocheleau J.M."/>
            <person name="Chung A."/>
            <person name="Reguera G."/>
            <person name="Kashefi K."/>
        </authorList>
    </citation>
    <scope>NUCLEOTIDE SEQUENCE [LARGE SCALE GENOMIC DNA]</scope>
    <source>
        <strain evidence="2 3">234</strain>
    </source>
</reference>
<keyword evidence="3" id="KW-1185">Reference proteome</keyword>
<accession>A0A0F7ICR3</accession>
<dbReference type="GeneID" id="24804198"/>
<dbReference type="HOGENOM" id="CLU_1745479_0_0_2"/>
<dbReference type="RefSeq" id="WP_048096007.1">
    <property type="nucleotide sequence ID" value="NZ_CP011267.1"/>
</dbReference>
<organism evidence="2 3">
    <name type="scientific">Geoglobus ahangari</name>
    <dbReference type="NCBI Taxonomy" id="113653"/>
    <lineage>
        <taxon>Archaea</taxon>
        <taxon>Methanobacteriati</taxon>
        <taxon>Methanobacteriota</taxon>
        <taxon>Archaeoglobi</taxon>
        <taxon>Archaeoglobales</taxon>
        <taxon>Archaeoglobaceae</taxon>
        <taxon>Geoglobus</taxon>
    </lineage>
</organism>
<gene>
    <name evidence="2" type="ORF">GAH_01630</name>
</gene>
<dbReference type="InParanoid" id="A0A0F7ICR3"/>
<dbReference type="KEGG" id="gah:GAH_01630"/>
<dbReference type="EMBL" id="CP011267">
    <property type="protein sequence ID" value="AKG91083.1"/>
    <property type="molecule type" value="Genomic_DNA"/>
</dbReference>
<dbReference type="STRING" id="113653.GAH_01630"/>
<keyword evidence="1" id="KW-1133">Transmembrane helix</keyword>
<proteinExistence type="predicted"/>
<feature type="transmembrane region" description="Helical" evidence="1">
    <location>
        <begin position="6"/>
        <end position="24"/>
    </location>
</feature>
<dbReference type="AlphaFoldDB" id="A0A0F7ICR3"/>
<keyword evidence="1" id="KW-0812">Transmembrane</keyword>
<evidence type="ECO:0000313" key="3">
    <source>
        <dbReference type="Proteomes" id="UP000034723"/>
    </source>
</evidence>